<proteinExistence type="predicted"/>
<sequence>MLEPGNLLTIIMVDDDAEDAMLTKAAIEASGQKVDFHHIGSGIDLFEKLTARLEESAVCGALILLDLNMPVMDGREVLQKLRGHERFSKVPVIVVSTSSAKSDIDSCYAAGANAFVTKPVSFDRMVEAMESISRFWGDTARIPE</sequence>
<dbReference type="PROSITE" id="PS50110">
    <property type="entry name" value="RESPONSE_REGULATORY"/>
    <property type="match status" value="1"/>
</dbReference>
<dbReference type="PANTHER" id="PTHR44520:SF2">
    <property type="entry name" value="RESPONSE REGULATOR RCP1"/>
    <property type="match status" value="1"/>
</dbReference>
<dbReference type="SUPFAM" id="SSF52172">
    <property type="entry name" value="CheY-like"/>
    <property type="match status" value="1"/>
</dbReference>
<feature type="domain" description="Response regulatory" evidence="2">
    <location>
        <begin position="9"/>
        <end position="133"/>
    </location>
</feature>
<dbReference type="Proteomes" id="UP000581135">
    <property type="component" value="Unassembled WGS sequence"/>
</dbReference>
<dbReference type="InterPro" id="IPR001789">
    <property type="entry name" value="Sig_transdc_resp-reg_receiver"/>
</dbReference>
<name>A0A839SZ47_9PROT</name>
<gene>
    <name evidence="3" type="ORF">FHR98_003187</name>
</gene>
<dbReference type="InterPro" id="IPR011006">
    <property type="entry name" value="CheY-like_superfamily"/>
</dbReference>
<dbReference type="EMBL" id="JACHXA010000011">
    <property type="protein sequence ID" value="MBB3066876.1"/>
    <property type="molecule type" value="Genomic_DNA"/>
</dbReference>
<feature type="modified residue" description="4-aspartylphosphate" evidence="1">
    <location>
        <position position="66"/>
    </location>
</feature>
<dbReference type="InterPro" id="IPR052893">
    <property type="entry name" value="TCS_response_regulator"/>
</dbReference>
<organism evidence="3 4">
    <name type="scientific">Limibacillus halophilus</name>
    <dbReference type="NCBI Taxonomy" id="1579333"/>
    <lineage>
        <taxon>Bacteria</taxon>
        <taxon>Pseudomonadati</taxon>
        <taxon>Pseudomonadota</taxon>
        <taxon>Alphaproteobacteria</taxon>
        <taxon>Rhodospirillales</taxon>
        <taxon>Rhodovibrionaceae</taxon>
        <taxon>Limibacillus</taxon>
    </lineage>
</organism>
<dbReference type="RefSeq" id="WP_183417700.1">
    <property type="nucleotide sequence ID" value="NZ_JACHXA010000011.1"/>
</dbReference>
<dbReference type="Pfam" id="PF00072">
    <property type="entry name" value="Response_reg"/>
    <property type="match status" value="1"/>
</dbReference>
<keyword evidence="4" id="KW-1185">Reference proteome</keyword>
<dbReference type="SMART" id="SM00448">
    <property type="entry name" value="REC"/>
    <property type="match status" value="1"/>
</dbReference>
<evidence type="ECO:0000259" key="2">
    <source>
        <dbReference type="PROSITE" id="PS50110"/>
    </source>
</evidence>
<comment type="caution">
    <text evidence="3">The sequence shown here is derived from an EMBL/GenBank/DDBJ whole genome shotgun (WGS) entry which is preliminary data.</text>
</comment>
<dbReference type="AlphaFoldDB" id="A0A839SZ47"/>
<dbReference type="PANTHER" id="PTHR44520">
    <property type="entry name" value="RESPONSE REGULATOR RCP1-RELATED"/>
    <property type="match status" value="1"/>
</dbReference>
<dbReference type="CDD" id="cd17557">
    <property type="entry name" value="REC_Rcp-like"/>
    <property type="match status" value="1"/>
</dbReference>
<protein>
    <submittedName>
        <fullName evidence="3">CheY-like chemotaxis protein</fullName>
    </submittedName>
</protein>
<evidence type="ECO:0000313" key="3">
    <source>
        <dbReference type="EMBL" id="MBB3066876.1"/>
    </source>
</evidence>
<accession>A0A839SZ47</accession>
<dbReference type="Gene3D" id="3.40.50.2300">
    <property type="match status" value="1"/>
</dbReference>
<reference evidence="3 4" key="1">
    <citation type="submission" date="2020-08" db="EMBL/GenBank/DDBJ databases">
        <title>Genomic Encyclopedia of Type Strains, Phase III (KMG-III): the genomes of soil and plant-associated and newly described type strains.</title>
        <authorList>
            <person name="Whitman W."/>
        </authorList>
    </citation>
    <scope>NUCLEOTIDE SEQUENCE [LARGE SCALE GENOMIC DNA]</scope>
    <source>
        <strain evidence="3 4">CECT 8803</strain>
    </source>
</reference>
<dbReference type="GO" id="GO:0000160">
    <property type="term" value="P:phosphorelay signal transduction system"/>
    <property type="evidence" value="ECO:0007669"/>
    <property type="project" value="InterPro"/>
</dbReference>
<keyword evidence="1" id="KW-0597">Phosphoprotein</keyword>
<evidence type="ECO:0000256" key="1">
    <source>
        <dbReference type="PROSITE-ProRule" id="PRU00169"/>
    </source>
</evidence>
<evidence type="ECO:0000313" key="4">
    <source>
        <dbReference type="Proteomes" id="UP000581135"/>
    </source>
</evidence>